<dbReference type="GeneID" id="25902985"/>
<dbReference type="RefSeq" id="XP_014159236.1">
    <property type="nucleotide sequence ID" value="XM_014303761.1"/>
</dbReference>
<evidence type="ECO:0000256" key="1">
    <source>
        <dbReference type="SAM" id="MobiDB-lite"/>
    </source>
</evidence>
<dbReference type="GO" id="GO:0031902">
    <property type="term" value="C:late endosome membrane"/>
    <property type="evidence" value="ECO:0007669"/>
    <property type="project" value="TreeGrafter"/>
</dbReference>
<dbReference type="eggNOG" id="KOG2377">
    <property type="taxonomic scope" value="Eukaryota"/>
</dbReference>
<feature type="domain" description="Regulator of MON1-CCZ1 complex N-terminal" evidence="2">
    <location>
        <begin position="44"/>
        <end position="162"/>
    </location>
</feature>
<dbReference type="GO" id="GO:0005765">
    <property type="term" value="C:lysosomal membrane"/>
    <property type="evidence" value="ECO:0007669"/>
    <property type="project" value="TreeGrafter"/>
</dbReference>
<dbReference type="STRING" id="667725.A0A0L0G8U3"/>
<feature type="region of interest" description="Disordered" evidence="1">
    <location>
        <begin position="336"/>
        <end position="363"/>
    </location>
</feature>
<dbReference type="PANTHER" id="PTHR12897:SF4">
    <property type="entry name" value="REGULATOR OF MON1-CCZ1 COMPLEX"/>
    <property type="match status" value="1"/>
</dbReference>
<dbReference type="GO" id="GO:0035658">
    <property type="term" value="C:Mon1-Ccz1 complex"/>
    <property type="evidence" value="ECO:0007669"/>
    <property type="project" value="InterPro"/>
</dbReference>
<protein>
    <recommendedName>
        <fullName evidence="2">Regulator of MON1-CCZ1 complex N-terminal domain-containing protein</fullName>
    </recommendedName>
</protein>
<organism evidence="3 4">
    <name type="scientific">Sphaeroforma arctica JP610</name>
    <dbReference type="NCBI Taxonomy" id="667725"/>
    <lineage>
        <taxon>Eukaryota</taxon>
        <taxon>Ichthyosporea</taxon>
        <taxon>Ichthyophonida</taxon>
        <taxon>Sphaeroforma</taxon>
    </lineage>
</organism>
<feature type="region of interest" description="Disordered" evidence="1">
    <location>
        <begin position="476"/>
        <end position="529"/>
    </location>
</feature>
<dbReference type="AlphaFoldDB" id="A0A0L0G8U3"/>
<dbReference type="Proteomes" id="UP000054560">
    <property type="component" value="Unassembled WGS sequence"/>
</dbReference>
<dbReference type="GO" id="GO:0010506">
    <property type="term" value="P:regulation of autophagy"/>
    <property type="evidence" value="ECO:0007669"/>
    <property type="project" value="InterPro"/>
</dbReference>
<feature type="compositionally biased region" description="Polar residues" evidence="1">
    <location>
        <begin position="609"/>
        <end position="619"/>
    </location>
</feature>
<reference evidence="3 4" key="1">
    <citation type="submission" date="2011-02" db="EMBL/GenBank/DDBJ databases">
        <title>The Genome Sequence of Sphaeroforma arctica JP610.</title>
        <authorList>
            <consortium name="The Broad Institute Genome Sequencing Platform"/>
            <person name="Russ C."/>
            <person name="Cuomo C."/>
            <person name="Young S.K."/>
            <person name="Zeng Q."/>
            <person name="Gargeya S."/>
            <person name="Alvarado L."/>
            <person name="Berlin A."/>
            <person name="Chapman S.B."/>
            <person name="Chen Z."/>
            <person name="Freedman E."/>
            <person name="Gellesch M."/>
            <person name="Goldberg J."/>
            <person name="Griggs A."/>
            <person name="Gujja S."/>
            <person name="Heilman E."/>
            <person name="Heiman D."/>
            <person name="Howarth C."/>
            <person name="Mehta T."/>
            <person name="Neiman D."/>
            <person name="Pearson M."/>
            <person name="Roberts A."/>
            <person name="Saif S."/>
            <person name="Shea T."/>
            <person name="Shenoy N."/>
            <person name="Sisk P."/>
            <person name="Stolte C."/>
            <person name="Sykes S."/>
            <person name="White J."/>
            <person name="Yandava C."/>
            <person name="Burger G."/>
            <person name="Gray M.W."/>
            <person name="Holland P.W.H."/>
            <person name="King N."/>
            <person name="Lang F.B.F."/>
            <person name="Roger A.J."/>
            <person name="Ruiz-Trillo I."/>
            <person name="Haas B."/>
            <person name="Nusbaum C."/>
            <person name="Birren B."/>
        </authorList>
    </citation>
    <scope>NUCLEOTIDE SEQUENCE [LARGE SCALE GENOMIC DNA]</scope>
    <source>
        <strain evidence="3 4">JP610</strain>
    </source>
</reference>
<feature type="region of interest" description="Disordered" evidence="1">
    <location>
        <begin position="738"/>
        <end position="761"/>
    </location>
</feature>
<sequence length="1077" mass="120280">MTDTIDSRVVSTDTLPNSTIAQQSCVTFTCDTKVFPVSDESATVYYDEGMQQVLVVRWKATYAMVYMMSFTRQWEELVFRLPNTQIINSIKLSKDLRVAAVHRSMCVVDFFDPDDDTGPIHAIAGRYANSKILRFYWLHTRDFVLITENTVELHQLSADGRSSKMVKYYGLTLDWSVFSHSAQFLVVCSASHPSLHTYSFQTEGSVTRHSRVDCLNSYQTSGSIHEHLSERDISIFQVYDQLYVTRVRNQVQRGNQHGMEVDMFRVTKEAALKEYVLYWNLAPQANTTRIFALTSDDNHIIVHHQASKTCAVFDILHSETDLNTKTIAGSVLSGSKSSLTISRSPSALHSRGPSNVGSTPRIRSTSSSRSLVINTVKFVYPLVKGQPPHAAMGQTLPDKVYSGGWALFQPNIGLDAQQGRLWRISVCVEGVCASIAEAAERVDYLLRRSNSKCLLINCARDCFAAETVDQQMANNIKSPSYPIRGPITTPATSNHERKKSRSPSRPRPAVQVNVNSSATTTISPNKPVTIASSTRRELLMELLVSSLAKWQTQEAAHQRQDQQQLNQVFSRLNLVTYSKPAPGGYSALPWQSVTNVSRNRRSAIHASSPVISPSGTSPTRVAAGRSPSRSRPRTTSDELNMMRNDSAADAQTSETATTTECMYTEDSHGTNTAEMLLTRLRCAIKTESSKVGASARARARADEHTAEGNNNALPEGMSQERRTCDVCCQRLGLARDTAGDNTDEQSKDDGNKHNQSSASGYERPCICTSQARAQRHIPATAHVGGCGLECDKSLSLEHSIAQQVRAERRVIPVMLQMDMLDYIFRPLVCKITTKNRRHSGKRMIHMLFQFRRALVGHGIAPLPELDAEISSLLIRLCQVQRLTTVLRSKIIRPSRLVLWTILTTPISKHWVPSNAQTLCHGCTTLNGSDLDLQSSASPARVNELYCNQNVEYCTCILHRDLHQPCNERYSFATAEMMLYLKDSPQVLQQLLMNQTGLRDNSTLILRTASCGSNPLMLYNIVEYYERVRNRIRADNEKLREDADGSTVHLDNDPAGCLRDFEQYRALARERCACLGDQ</sequence>
<dbReference type="PANTHER" id="PTHR12897">
    <property type="entry name" value="COLON CANCER-ASSOCIATED PROTEIN MIC1"/>
    <property type="match status" value="1"/>
</dbReference>
<accession>A0A0L0G8U3</accession>
<evidence type="ECO:0000313" key="3">
    <source>
        <dbReference type="EMBL" id="KNC85334.1"/>
    </source>
</evidence>
<dbReference type="InterPro" id="IPR049040">
    <property type="entry name" value="RMC1_N"/>
</dbReference>
<evidence type="ECO:0000259" key="2">
    <source>
        <dbReference type="Pfam" id="PF21029"/>
    </source>
</evidence>
<dbReference type="Pfam" id="PF21029">
    <property type="entry name" value="RMC1_N"/>
    <property type="match status" value="1"/>
</dbReference>
<feature type="region of interest" description="Disordered" evidence="1">
    <location>
        <begin position="605"/>
        <end position="657"/>
    </location>
</feature>
<gene>
    <name evidence="3" type="ORF">SARC_02481</name>
</gene>
<feature type="compositionally biased region" description="Polar residues" evidence="1">
    <location>
        <begin position="512"/>
        <end position="529"/>
    </location>
</feature>
<dbReference type="InterPro" id="IPR040371">
    <property type="entry name" value="RMC1"/>
</dbReference>
<dbReference type="EMBL" id="KQ241708">
    <property type="protein sequence ID" value="KNC85334.1"/>
    <property type="molecule type" value="Genomic_DNA"/>
</dbReference>
<dbReference type="OrthoDB" id="26384at2759"/>
<feature type="compositionally biased region" description="Polar residues" evidence="1">
    <location>
        <begin position="336"/>
        <end position="357"/>
    </location>
</feature>
<evidence type="ECO:0000313" key="4">
    <source>
        <dbReference type="Proteomes" id="UP000054560"/>
    </source>
</evidence>
<feature type="region of interest" description="Disordered" evidence="1">
    <location>
        <begin position="687"/>
        <end position="717"/>
    </location>
</feature>
<keyword evidence="4" id="KW-1185">Reference proteome</keyword>
<proteinExistence type="predicted"/>
<name>A0A0L0G8U3_9EUKA</name>